<protein>
    <submittedName>
        <fullName evidence="1">Uncharacterized protein</fullName>
    </submittedName>
</protein>
<organism evidence="1 2">
    <name type="scientific">Trichinella patagoniensis</name>
    <dbReference type="NCBI Taxonomy" id="990121"/>
    <lineage>
        <taxon>Eukaryota</taxon>
        <taxon>Metazoa</taxon>
        <taxon>Ecdysozoa</taxon>
        <taxon>Nematoda</taxon>
        <taxon>Enoplea</taxon>
        <taxon>Dorylaimia</taxon>
        <taxon>Trichinellida</taxon>
        <taxon>Trichinellidae</taxon>
        <taxon>Trichinella</taxon>
    </lineage>
</organism>
<accession>A0A0V0ZCT5</accession>
<name>A0A0V0ZCT5_9BILA</name>
<evidence type="ECO:0000313" key="2">
    <source>
        <dbReference type="Proteomes" id="UP000054783"/>
    </source>
</evidence>
<dbReference type="Proteomes" id="UP000054783">
    <property type="component" value="Unassembled WGS sequence"/>
</dbReference>
<proteinExistence type="predicted"/>
<gene>
    <name evidence="1" type="ORF">T12_1868</name>
</gene>
<dbReference type="EMBL" id="JYDQ01000239">
    <property type="protein sequence ID" value="KRY10219.1"/>
    <property type="molecule type" value="Genomic_DNA"/>
</dbReference>
<dbReference type="AlphaFoldDB" id="A0A0V0ZCT5"/>
<evidence type="ECO:0000313" key="1">
    <source>
        <dbReference type="EMBL" id="KRY10219.1"/>
    </source>
</evidence>
<keyword evidence="2" id="KW-1185">Reference proteome</keyword>
<comment type="caution">
    <text evidence="1">The sequence shown here is derived from an EMBL/GenBank/DDBJ whole genome shotgun (WGS) entry which is preliminary data.</text>
</comment>
<reference evidence="1 2" key="1">
    <citation type="submission" date="2015-01" db="EMBL/GenBank/DDBJ databases">
        <title>Evolution of Trichinella species and genotypes.</title>
        <authorList>
            <person name="Korhonen P.K."/>
            <person name="Edoardo P."/>
            <person name="Giuseppe L.R."/>
            <person name="Gasser R.B."/>
        </authorList>
    </citation>
    <scope>NUCLEOTIDE SEQUENCE [LARGE SCALE GENOMIC DNA]</scope>
    <source>
        <strain evidence="1">ISS2496</strain>
    </source>
</reference>
<sequence>MPMRMQYAKIARRGLQLFKVPSFICLVRSIFCFPSRLGYSMTIMGKQSILECDSSILPEEGSETAVLIPVKQIYSNGGAY</sequence>